<evidence type="ECO:0000256" key="6">
    <source>
        <dbReference type="ARBA" id="ARBA00013023"/>
    </source>
</evidence>
<comment type="pathway">
    <text evidence="4">Cofactor biosynthesis; tetrahydrofolylpolyglutamate biosynthesis.</text>
</comment>
<dbReference type="InterPro" id="IPR036565">
    <property type="entry name" value="Mur-like_cat_sf"/>
</dbReference>
<dbReference type="GO" id="GO:0005524">
    <property type="term" value="F:ATP binding"/>
    <property type="evidence" value="ECO:0007669"/>
    <property type="project" value="UniProtKB-KW"/>
</dbReference>
<evidence type="ECO:0000256" key="10">
    <source>
        <dbReference type="ARBA" id="ARBA00022723"/>
    </source>
</evidence>
<accession>A0A3N4MGU8</accession>
<keyword evidence="10" id="KW-0479">Metal-binding</keyword>
<dbReference type="InterPro" id="IPR001645">
    <property type="entry name" value="Folylpolyglutamate_synth"/>
</dbReference>
<dbReference type="EC" id="6.3.2.17" evidence="7"/>
<keyword evidence="12 22" id="KW-0067">ATP-binding</keyword>
<evidence type="ECO:0000256" key="15">
    <source>
        <dbReference type="ARBA" id="ARBA00030048"/>
    </source>
</evidence>
<dbReference type="GO" id="GO:0046872">
    <property type="term" value="F:metal ion binding"/>
    <property type="evidence" value="ECO:0007669"/>
    <property type="project" value="UniProtKB-KW"/>
</dbReference>
<dbReference type="PIRSF" id="PIRSF001563">
    <property type="entry name" value="Folylpolyglu_synth"/>
    <property type="match status" value="1"/>
</dbReference>
<comment type="catalytic activity">
    <reaction evidence="18">
        <text>(6S)-5,6,7,8-tetrahydrofolyl-(gamma-L-Glu)(n) + L-glutamate + ATP = (6S)-5,6,7,8-tetrahydrofolyl-(gamma-L-Glu)(n+1) + ADP + phosphate + H(+)</text>
        <dbReference type="Rhea" id="RHEA:10580"/>
        <dbReference type="Rhea" id="RHEA-COMP:14738"/>
        <dbReference type="Rhea" id="RHEA-COMP:14740"/>
        <dbReference type="ChEBI" id="CHEBI:15378"/>
        <dbReference type="ChEBI" id="CHEBI:29985"/>
        <dbReference type="ChEBI" id="CHEBI:30616"/>
        <dbReference type="ChEBI" id="CHEBI:43474"/>
        <dbReference type="ChEBI" id="CHEBI:141005"/>
        <dbReference type="ChEBI" id="CHEBI:456216"/>
        <dbReference type="EC" id="6.3.2.17"/>
    </reaction>
</comment>
<evidence type="ECO:0000256" key="14">
    <source>
        <dbReference type="ARBA" id="ARBA00022909"/>
    </source>
</evidence>
<evidence type="ECO:0000256" key="2">
    <source>
        <dbReference type="ARBA" id="ARBA00002714"/>
    </source>
</evidence>
<comment type="function">
    <text evidence="2">Functions in two distinct reactions of the de novo folate biosynthetic pathway. Catalyzes the addition of a glutamate residue to dihydropteroate (7,8-dihydropteroate or H2Pte) to form dihydrofolate (7,8-dihydrofolate monoglutamate or H2Pte-Glu). Also catalyzes successive additions of L-glutamate to tetrahydrofolate or 10-formyltetrahydrofolate or 5,10-methylenetetrahydrofolate, leading to folylpolyglutamate derivatives.</text>
</comment>
<evidence type="ECO:0000256" key="8">
    <source>
        <dbReference type="ARBA" id="ARBA00019357"/>
    </source>
</evidence>
<dbReference type="InterPro" id="IPR004101">
    <property type="entry name" value="Mur_ligase_C"/>
</dbReference>
<comment type="caution">
    <text evidence="25">The sequence shown here is derived from an EMBL/GenBank/DDBJ whole genome shotgun (WGS) entry which is preliminary data.</text>
</comment>
<evidence type="ECO:0000256" key="12">
    <source>
        <dbReference type="ARBA" id="ARBA00022840"/>
    </source>
</evidence>
<dbReference type="PANTHER" id="PTHR11136:SF0">
    <property type="entry name" value="DIHYDROFOLATE SYNTHETASE-RELATED"/>
    <property type="match status" value="1"/>
</dbReference>
<evidence type="ECO:0000256" key="16">
    <source>
        <dbReference type="ARBA" id="ARBA00030592"/>
    </source>
</evidence>
<evidence type="ECO:0000256" key="21">
    <source>
        <dbReference type="ARBA" id="ARBA00049161"/>
    </source>
</evidence>
<feature type="domain" description="Mur ligase central" evidence="24">
    <location>
        <begin position="51"/>
        <end position="272"/>
    </location>
</feature>
<dbReference type="GO" id="GO:0005737">
    <property type="term" value="C:cytoplasm"/>
    <property type="evidence" value="ECO:0007669"/>
    <property type="project" value="TreeGrafter"/>
</dbReference>
<evidence type="ECO:0000256" key="17">
    <source>
        <dbReference type="ARBA" id="ARBA00032510"/>
    </source>
</evidence>
<organism evidence="25 26">
    <name type="scientific">Chitinophaga barathri</name>
    <dbReference type="NCBI Taxonomy" id="1647451"/>
    <lineage>
        <taxon>Bacteria</taxon>
        <taxon>Pseudomonadati</taxon>
        <taxon>Bacteroidota</taxon>
        <taxon>Chitinophagia</taxon>
        <taxon>Chitinophagales</taxon>
        <taxon>Chitinophagaceae</taxon>
        <taxon>Chitinophaga</taxon>
    </lineage>
</organism>
<protein>
    <recommendedName>
        <fullName evidence="8">Dihydrofolate synthase/folylpolyglutamate synthase</fullName>
        <ecNumber evidence="6">6.3.2.12</ecNumber>
        <ecNumber evidence="7">6.3.2.17</ecNumber>
    </recommendedName>
    <alternativeName>
        <fullName evidence="17">Folylpoly-gamma-glutamate synthetase-dihydrofolate synthetase</fullName>
    </alternativeName>
    <alternativeName>
        <fullName evidence="15">Folylpolyglutamate synthetase</fullName>
    </alternativeName>
    <alternativeName>
        <fullName evidence="16">Tetrahydrofolylpolyglutamate synthase</fullName>
    </alternativeName>
</protein>
<dbReference type="NCBIfam" id="TIGR01499">
    <property type="entry name" value="folC"/>
    <property type="match status" value="1"/>
</dbReference>
<comment type="similarity">
    <text evidence="5 22">Belongs to the folylpolyglutamate synthase family.</text>
</comment>
<comment type="catalytic activity">
    <reaction evidence="19">
        <text>10-formyltetrahydrofolyl-(gamma-L-Glu)(n) + L-glutamate + ATP = 10-formyltetrahydrofolyl-(gamma-L-Glu)(n+1) + ADP + phosphate + H(+)</text>
        <dbReference type="Rhea" id="RHEA:51904"/>
        <dbReference type="Rhea" id="RHEA-COMP:13088"/>
        <dbReference type="Rhea" id="RHEA-COMP:14300"/>
        <dbReference type="ChEBI" id="CHEBI:15378"/>
        <dbReference type="ChEBI" id="CHEBI:29985"/>
        <dbReference type="ChEBI" id="CHEBI:30616"/>
        <dbReference type="ChEBI" id="CHEBI:43474"/>
        <dbReference type="ChEBI" id="CHEBI:134413"/>
        <dbReference type="ChEBI" id="CHEBI:456216"/>
        <dbReference type="EC" id="6.3.2.17"/>
    </reaction>
</comment>
<dbReference type="SUPFAM" id="SSF53623">
    <property type="entry name" value="MurD-like peptide ligases, catalytic domain"/>
    <property type="match status" value="1"/>
</dbReference>
<dbReference type="GO" id="GO:0008841">
    <property type="term" value="F:dihydrofolate synthase activity"/>
    <property type="evidence" value="ECO:0007669"/>
    <property type="project" value="UniProtKB-EC"/>
</dbReference>
<dbReference type="GO" id="GO:0046656">
    <property type="term" value="P:folic acid biosynthetic process"/>
    <property type="evidence" value="ECO:0007669"/>
    <property type="project" value="UniProtKB-KW"/>
</dbReference>
<evidence type="ECO:0000256" key="13">
    <source>
        <dbReference type="ARBA" id="ARBA00022842"/>
    </source>
</evidence>
<evidence type="ECO:0000256" key="1">
    <source>
        <dbReference type="ARBA" id="ARBA00001946"/>
    </source>
</evidence>
<dbReference type="EMBL" id="RMBX01000001">
    <property type="protein sequence ID" value="RPD43204.1"/>
    <property type="molecule type" value="Genomic_DNA"/>
</dbReference>
<evidence type="ECO:0000256" key="19">
    <source>
        <dbReference type="ARBA" id="ARBA00047808"/>
    </source>
</evidence>
<comment type="pathway">
    <text evidence="3">Cofactor biosynthesis; tetrahydrofolate biosynthesis; 7,8-dihydrofolate from 2-amino-4-hydroxy-6-hydroxymethyl-7,8-dihydropteridine diphosphate and 4-aminobenzoate: step 2/2.</text>
</comment>
<dbReference type="PROSITE" id="PS01012">
    <property type="entry name" value="FOLYLPOLYGLU_SYNT_2"/>
    <property type="match status" value="1"/>
</dbReference>
<evidence type="ECO:0000256" key="11">
    <source>
        <dbReference type="ARBA" id="ARBA00022741"/>
    </source>
</evidence>
<dbReference type="AlphaFoldDB" id="A0A3N4MGU8"/>
<dbReference type="OrthoDB" id="9809356at2"/>
<dbReference type="Pfam" id="PF02875">
    <property type="entry name" value="Mur_ligase_C"/>
    <property type="match status" value="1"/>
</dbReference>
<evidence type="ECO:0000256" key="3">
    <source>
        <dbReference type="ARBA" id="ARBA00004799"/>
    </source>
</evidence>
<evidence type="ECO:0000256" key="18">
    <source>
        <dbReference type="ARBA" id="ARBA00047493"/>
    </source>
</evidence>
<evidence type="ECO:0000256" key="20">
    <source>
        <dbReference type="ARBA" id="ARBA00049035"/>
    </source>
</evidence>
<dbReference type="Gene3D" id="3.40.1190.10">
    <property type="entry name" value="Mur-like, catalytic domain"/>
    <property type="match status" value="1"/>
</dbReference>
<keyword evidence="11 22" id="KW-0547">Nucleotide-binding</keyword>
<dbReference type="InterPro" id="IPR018109">
    <property type="entry name" value="Folylpolyglutamate_synth_CS"/>
</dbReference>
<keyword evidence="26" id="KW-1185">Reference proteome</keyword>
<evidence type="ECO:0000256" key="5">
    <source>
        <dbReference type="ARBA" id="ARBA00008276"/>
    </source>
</evidence>
<gene>
    <name evidence="25" type="ORF">EG028_02595</name>
</gene>
<dbReference type="InterPro" id="IPR013221">
    <property type="entry name" value="Mur_ligase_cen"/>
</dbReference>
<evidence type="ECO:0000256" key="22">
    <source>
        <dbReference type="PIRNR" id="PIRNR001563"/>
    </source>
</evidence>
<comment type="cofactor">
    <cofactor evidence="1">
        <name>Mg(2+)</name>
        <dbReference type="ChEBI" id="CHEBI:18420"/>
    </cofactor>
</comment>
<dbReference type="SUPFAM" id="SSF53244">
    <property type="entry name" value="MurD-like peptide ligases, peptide-binding domain"/>
    <property type="match status" value="1"/>
</dbReference>
<dbReference type="InterPro" id="IPR036615">
    <property type="entry name" value="Mur_ligase_C_dom_sf"/>
</dbReference>
<dbReference type="FunFam" id="3.40.1190.10:FF:000011">
    <property type="entry name" value="Folylpolyglutamate synthase/dihydrofolate synthase"/>
    <property type="match status" value="1"/>
</dbReference>
<evidence type="ECO:0000259" key="24">
    <source>
        <dbReference type="Pfam" id="PF08245"/>
    </source>
</evidence>
<proteinExistence type="inferred from homology"/>
<evidence type="ECO:0000259" key="23">
    <source>
        <dbReference type="Pfam" id="PF02875"/>
    </source>
</evidence>
<evidence type="ECO:0000256" key="4">
    <source>
        <dbReference type="ARBA" id="ARBA00005150"/>
    </source>
</evidence>
<dbReference type="EC" id="6.3.2.12" evidence="6"/>
<feature type="domain" description="Mur ligase C-terminal" evidence="23">
    <location>
        <begin position="303"/>
        <end position="420"/>
    </location>
</feature>
<dbReference type="Gene3D" id="3.90.190.20">
    <property type="entry name" value="Mur ligase, C-terminal domain"/>
    <property type="match status" value="1"/>
</dbReference>
<keyword evidence="13" id="KW-0460">Magnesium</keyword>
<dbReference type="GO" id="GO:0004326">
    <property type="term" value="F:tetrahydrofolylpolyglutamate synthase activity"/>
    <property type="evidence" value="ECO:0007669"/>
    <property type="project" value="UniProtKB-EC"/>
</dbReference>
<dbReference type="RefSeq" id="WP_120514473.1">
    <property type="nucleotide sequence ID" value="NZ_QXZY01000001.1"/>
</dbReference>
<evidence type="ECO:0000256" key="7">
    <source>
        <dbReference type="ARBA" id="ARBA00013025"/>
    </source>
</evidence>
<keyword evidence="9 22" id="KW-0436">Ligase</keyword>
<sequence length="434" mass="47828">MNYQQTIEFLYSQLPMFSKVGASALKNDLLNIRELCGILGHPEQKFPTVHIAGTNGKGSTSHMLSAILQQAGYKTGLYTSPHLHDFRERIKIDGEMIPQDEVVRFTERMKGNIATIQPSFFELTVAMAFEYFAQQKVDIAIIETGLGGRLDSTNIITPLLSLITNISYDHMNILGDTLQQIAFEKAGIIKPDTPVVISETQPESIRVFRDTADLRNAPIRFADQEYRIIHRQPGPDTLHLTVEYIPTADVELYVLDLPGHYQEKNLVGVLAAMEILQLKGFPVPQAVISAALSNVKRLTGLGGRWEVISQAPYTVLDVGHNEAGIHAIMEQLALESFRRLHIVTGFVKDKDVMAALKQLPPDAIYYFTKAQIPRAMHETDLLKLAGEAGLKGLSYPDVPAAYAAALAAAGKEDMILVCGSVFIVGDMPVSSGRM</sequence>
<evidence type="ECO:0000313" key="26">
    <source>
        <dbReference type="Proteomes" id="UP000279089"/>
    </source>
</evidence>
<dbReference type="PANTHER" id="PTHR11136">
    <property type="entry name" value="FOLYLPOLYGLUTAMATE SYNTHASE-RELATED"/>
    <property type="match status" value="1"/>
</dbReference>
<keyword evidence="14" id="KW-0289">Folate biosynthesis</keyword>
<comment type="catalytic activity">
    <reaction evidence="20">
        <text>(6R)-5,10-methylenetetrahydrofolyl-(gamma-L-Glu)(n) + L-glutamate + ATP = (6R)-5,10-methylenetetrahydrofolyl-(gamma-L-Glu)(n+1) + ADP + phosphate + H(+)</text>
        <dbReference type="Rhea" id="RHEA:51912"/>
        <dbReference type="Rhea" id="RHEA-COMP:13257"/>
        <dbReference type="Rhea" id="RHEA-COMP:13258"/>
        <dbReference type="ChEBI" id="CHEBI:15378"/>
        <dbReference type="ChEBI" id="CHEBI:29985"/>
        <dbReference type="ChEBI" id="CHEBI:30616"/>
        <dbReference type="ChEBI" id="CHEBI:43474"/>
        <dbReference type="ChEBI" id="CHEBI:136572"/>
        <dbReference type="ChEBI" id="CHEBI:456216"/>
        <dbReference type="EC" id="6.3.2.17"/>
    </reaction>
</comment>
<evidence type="ECO:0000313" key="25">
    <source>
        <dbReference type="EMBL" id="RPD43204.1"/>
    </source>
</evidence>
<comment type="catalytic activity">
    <reaction evidence="21">
        <text>7,8-dihydropteroate + L-glutamate + ATP = 7,8-dihydrofolate + ADP + phosphate + H(+)</text>
        <dbReference type="Rhea" id="RHEA:23584"/>
        <dbReference type="ChEBI" id="CHEBI:15378"/>
        <dbReference type="ChEBI" id="CHEBI:17839"/>
        <dbReference type="ChEBI" id="CHEBI:29985"/>
        <dbReference type="ChEBI" id="CHEBI:30616"/>
        <dbReference type="ChEBI" id="CHEBI:43474"/>
        <dbReference type="ChEBI" id="CHEBI:57451"/>
        <dbReference type="ChEBI" id="CHEBI:456216"/>
        <dbReference type="EC" id="6.3.2.12"/>
    </reaction>
</comment>
<dbReference type="Pfam" id="PF08245">
    <property type="entry name" value="Mur_ligase_M"/>
    <property type="match status" value="1"/>
</dbReference>
<dbReference type="Proteomes" id="UP000279089">
    <property type="component" value="Unassembled WGS sequence"/>
</dbReference>
<name>A0A3N4MGU8_9BACT</name>
<reference evidence="26" key="1">
    <citation type="submission" date="2018-11" db="EMBL/GenBank/DDBJ databases">
        <title>Chitinophaga lutea sp.nov., isolate from arsenic contaminated soil.</title>
        <authorList>
            <person name="Zong Y."/>
        </authorList>
    </citation>
    <scope>NUCLEOTIDE SEQUENCE [LARGE SCALE GENOMIC DNA]</scope>
    <source>
        <strain evidence="26">YLT18</strain>
    </source>
</reference>
<evidence type="ECO:0000256" key="9">
    <source>
        <dbReference type="ARBA" id="ARBA00022598"/>
    </source>
</evidence>